<proteinExistence type="predicted"/>
<name>A0A2G9IA88_9LAMI</name>
<organism evidence="2 3">
    <name type="scientific">Handroanthus impetiginosus</name>
    <dbReference type="NCBI Taxonomy" id="429701"/>
    <lineage>
        <taxon>Eukaryota</taxon>
        <taxon>Viridiplantae</taxon>
        <taxon>Streptophyta</taxon>
        <taxon>Embryophyta</taxon>
        <taxon>Tracheophyta</taxon>
        <taxon>Spermatophyta</taxon>
        <taxon>Magnoliopsida</taxon>
        <taxon>eudicotyledons</taxon>
        <taxon>Gunneridae</taxon>
        <taxon>Pentapetalae</taxon>
        <taxon>asterids</taxon>
        <taxon>lamiids</taxon>
        <taxon>Lamiales</taxon>
        <taxon>Bignoniaceae</taxon>
        <taxon>Crescentiina</taxon>
        <taxon>Tabebuia alliance</taxon>
        <taxon>Handroanthus</taxon>
    </lineage>
</organism>
<reference evidence="3" key="1">
    <citation type="journal article" date="2018" name="Gigascience">
        <title>Genome assembly of the Pink Ipe (Handroanthus impetiginosus, Bignoniaceae), a highly valued, ecologically keystone Neotropical timber forest tree.</title>
        <authorList>
            <person name="Silva-Junior O.B."/>
            <person name="Grattapaglia D."/>
            <person name="Novaes E."/>
            <person name="Collevatti R.G."/>
        </authorList>
    </citation>
    <scope>NUCLEOTIDE SEQUENCE [LARGE SCALE GENOMIC DNA]</scope>
    <source>
        <strain evidence="3">cv. UFG-1</strain>
    </source>
</reference>
<accession>A0A2G9IA88</accession>
<keyword evidence="3" id="KW-1185">Reference proteome</keyword>
<dbReference type="PANTHER" id="PTHR33437">
    <property type="entry name" value="OS06G0361200 PROTEIN"/>
    <property type="match status" value="1"/>
</dbReference>
<evidence type="ECO:0000313" key="3">
    <source>
        <dbReference type="Proteomes" id="UP000231279"/>
    </source>
</evidence>
<feature type="compositionally biased region" description="Basic and acidic residues" evidence="1">
    <location>
        <begin position="9"/>
        <end position="22"/>
    </location>
</feature>
<dbReference type="OrthoDB" id="1741488at2759"/>
<dbReference type="EMBL" id="NKXS01000063">
    <property type="protein sequence ID" value="PIN26672.1"/>
    <property type="molecule type" value="Genomic_DNA"/>
</dbReference>
<sequence>MASHGVEFSTEKKKNNKTDPKKNEKYAKDLTIEFMAVKVATVKFLRIKKRNSDKANNQFASNSQWTFKEMQEKEYPFPDSDVPHIFDKLLAKKLIEFPPKEMGKGNNPKYCKYHWVVSHLIEKCFVLKDEIIALT</sequence>
<dbReference type="Proteomes" id="UP000231279">
    <property type="component" value="Unassembled WGS sequence"/>
</dbReference>
<dbReference type="PANTHER" id="PTHR33437:SF2">
    <property type="entry name" value="OS06G0361200 PROTEIN"/>
    <property type="match status" value="1"/>
</dbReference>
<evidence type="ECO:0000313" key="2">
    <source>
        <dbReference type="EMBL" id="PIN26672.1"/>
    </source>
</evidence>
<gene>
    <name evidence="2" type="ORF">CDL12_00565</name>
</gene>
<evidence type="ECO:0000256" key="1">
    <source>
        <dbReference type="SAM" id="MobiDB-lite"/>
    </source>
</evidence>
<dbReference type="AlphaFoldDB" id="A0A2G9IA88"/>
<comment type="caution">
    <text evidence="2">The sequence shown here is derived from an EMBL/GenBank/DDBJ whole genome shotgun (WGS) entry which is preliminary data.</text>
</comment>
<feature type="region of interest" description="Disordered" evidence="1">
    <location>
        <begin position="1"/>
        <end position="22"/>
    </location>
</feature>
<protein>
    <submittedName>
        <fullName evidence="2">Uncharacterized protein</fullName>
    </submittedName>
</protein>